<keyword evidence="1" id="KW-0812">Transmembrane</keyword>
<keyword evidence="1" id="KW-1133">Transmembrane helix</keyword>
<dbReference type="SUPFAM" id="SSF103473">
    <property type="entry name" value="MFS general substrate transporter"/>
    <property type="match status" value="1"/>
</dbReference>
<feature type="transmembrane region" description="Helical" evidence="1">
    <location>
        <begin position="24"/>
        <end position="43"/>
    </location>
</feature>
<gene>
    <name evidence="2" type="ORF">PRZ48_012946</name>
</gene>
<feature type="transmembrane region" description="Helical" evidence="1">
    <location>
        <begin position="147"/>
        <end position="167"/>
    </location>
</feature>
<protein>
    <submittedName>
        <fullName evidence="2">Uncharacterized protein</fullName>
    </submittedName>
</protein>
<dbReference type="InterPro" id="IPR036259">
    <property type="entry name" value="MFS_trans_sf"/>
</dbReference>
<reference evidence="2 3" key="1">
    <citation type="journal article" date="2023" name="G3 (Bethesda)">
        <title>A chromosome-level genome assembly of Zasmidium syzygii isolated from banana leaves.</title>
        <authorList>
            <person name="van Westerhoven A.C."/>
            <person name="Mehrabi R."/>
            <person name="Talebi R."/>
            <person name="Steentjes M.B.F."/>
            <person name="Corcolon B."/>
            <person name="Chong P.A."/>
            <person name="Kema G.H.J."/>
            <person name="Seidl M.F."/>
        </authorList>
    </citation>
    <scope>NUCLEOTIDE SEQUENCE [LARGE SCALE GENOMIC DNA]</scope>
    <source>
        <strain evidence="2 3">P124</strain>
    </source>
</reference>
<feature type="transmembrane region" description="Helical" evidence="1">
    <location>
        <begin position="79"/>
        <end position="104"/>
    </location>
</feature>
<name>A0ABR0E2M7_ZASCE</name>
<evidence type="ECO:0000256" key="1">
    <source>
        <dbReference type="SAM" id="Phobius"/>
    </source>
</evidence>
<proteinExistence type="predicted"/>
<dbReference type="Gene3D" id="1.20.1250.20">
    <property type="entry name" value="MFS general substrate transporter like domains"/>
    <property type="match status" value="1"/>
</dbReference>
<feature type="transmembrane region" description="Helical" evidence="1">
    <location>
        <begin position="55"/>
        <end position="73"/>
    </location>
</feature>
<sequence>MAGVYNPVFYVEIFSLSFIADQNLAFYLLPILQAANILGRLVPSFFADRTGSLNMVVPALGAGCVLSFTWIGVVNEGGVIAWAVFYGTFFGLVQSIAPTCVVALTDKVQLLGTRLVGPAPYILKLGSRQGVKLVTGRLTNSSFVQGICFAIGSLGILVGPPIAGAILNDTGRFLGLQIFTGVLISAALGFALAARVAKVGWGMRKL</sequence>
<feature type="transmembrane region" description="Helical" evidence="1">
    <location>
        <begin position="173"/>
        <end position="197"/>
    </location>
</feature>
<accession>A0ABR0E2M7</accession>
<evidence type="ECO:0000313" key="3">
    <source>
        <dbReference type="Proteomes" id="UP001305779"/>
    </source>
</evidence>
<evidence type="ECO:0000313" key="2">
    <source>
        <dbReference type="EMBL" id="KAK4495678.1"/>
    </source>
</evidence>
<keyword evidence="1" id="KW-0472">Membrane</keyword>
<dbReference type="Proteomes" id="UP001305779">
    <property type="component" value="Unassembled WGS sequence"/>
</dbReference>
<comment type="caution">
    <text evidence="2">The sequence shown here is derived from an EMBL/GenBank/DDBJ whole genome shotgun (WGS) entry which is preliminary data.</text>
</comment>
<dbReference type="EMBL" id="JAXOVC010000011">
    <property type="protein sequence ID" value="KAK4495678.1"/>
    <property type="molecule type" value="Genomic_DNA"/>
</dbReference>
<keyword evidence="3" id="KW-1185">Reference proteome</keyword>
<organism evidence="2 3">
    <name type="scientific">Zasmidium cellare</name>
    <name type="common">Wine cellar mold</name>
    <name type="synonym">Racodium cellare</name>
    <dbReference type="NCBI Taxonomy" id="395010"/>
    <lineage>
        <taxon>Eukaryota</taxon>
        <taxon>Fungi</taxon>
        <taxon>Dikarya</taxon>
        <taxon>Ascomycota</taxon>
        <taxon>Pezizomycotina</taxon>
        <taxon>Dothideomycetes</taxon>
        <taxon>Dothideomycetidae</taxon>
        <taxon>Mycosphaerellales</taxon>
        <taxon>Mycosphaerellaceae</taxon>
        <taxon>Zasmidium</taxon>
    </lineage>
</organism>